<evidence type="ECO:0008006" key="4">
    <source>
        <dbReference type="Google" id="ProtNLM"/>
    </source>
</evidence>
<name>A0A0D6PEE2_9PROT</name>
<dbReference type="InterPro" id="IPR021352">
    <property type="entry name" value="DUF2971"/>
</dbReference>
<dbReference type="AlphaFoldDB" id="A0A0D6PEE2"/>
<proteinExistence type="predicted"/>
<comment type="caution">
    <text evidence="2">The sequence shown here is derived from an EMBL/GenBank/DDBJ whole genome shotgun (WGS) entry which is preliminary data.</text>
</comment>
<evidence type="ECO:0000313" key="3">
    <source>
        <dbReference type="Proteomes" id="UP000032668"/>
    </source>
</evidence>
<protein>
    <recommendedName>
        <fullName evidence="4">DUF2971 domain-containing protein</fullName>
    </recommendedName>
</protein>
<sequence>MTDYQIANPAAARPLSPPQLRGAPPDPKRFQCSGSGHYCIMQAMAEDEMTDPGDWKLLPPAFTAALRRYDQAAAARLRGVQRRDAIIAPLFHYTDRAALSGIITNSEIWFTHYQHLNDDKEIKFGMEITKAILVDFGTKWRKAKVFCDVVSDLFSSENLVEYFDFFIGCFSRSCDDVHQWKNYAAQGAGFSIGLAPSLFAIEPDRPDRTADERSFVSPVFYGGQAARAQHRQAIESAARIAAETAERRAEAMRDINRGMSFFRELANRLVASELILNCLRVKEAAWQPENEVRLFILGQRANLAPFVSTRLRGPETVPYIKHRMPLRTPGNITEILIGPKAPPDAEDFVCSLLAAFHNDPCSIVRRSTVMM</sequence>
<dbReference type="Proteomes" id="UP000032668">
    <property type="component" value="Unassembled WGS sequence"/>
</dbReference>
<gene>
    <name evidence="2" type="ORF">Aam_036_032</name>
</gene>
<evidence type="ECO:0000256" key="1">
    <source>
        <dbReference type="SAM" id="MobiDB-lite"/>
    </source>
</evidence>
<reference evidence="2 3" key="1">
    <citation type="submission" date="2012-11" db="EMBL/GenBank/DDBJ databases">
        <title>Whole genome sequence of Acidocella aminolytica 101 = DSM 11237.</title>
        <authorList>
            <person name="Azuma Y."/>
            <person name="Higashiura N."/>
            <person name="Hirakawa H."/>
            <person name="Matsushita K."/>
        </authorList>
    </citation>
    <scope>NUCLEOTIDE SEQUENCE [LARGE SCALE GENOMIC DNA]</scope>
    <source>
        <strain evidence="3">101 / DSM 11237</strain>
    </source>
</reference>
<dbReference type="OrthoDB" id="9795560at2"/>
<feature type="region of interest" description="Disordered" evidence="1">
    <location>
        <begin position="1"/>
        <end position="28"/>
    </location>
</feature>
<evidence type="ECO:0000313" key="2">
    <source>
        <dbReference type="EMBL" id="GAN80110.1"/>
    </source>
</evidence>
<dbReference type="Pfam" id="PF11185">
    <property type="entry name" value="DUF2971"/>
    <property type="match status" value="1"/>
</dbReference>
<organism evidence="2 3">
    <name type="scientific">Acidocella aminolytica 101 = DSM 11237</name>
    <dbReference type="NCBI Taxonomy" id="1120923"/>
    <lineage>
        <taxon>Bacteria</taxon>
        <taxon>Pseudomonadati</taxon>
        <taxon>Pseudomonadota</taxon>
        <taxon>Alphaproteobacteria</taxon>
        <taxon>Acetobacterales</taxon>
        <taxon>Acidocellaceae</taxon>
        <taxon>Acidocella</taxon>
    </lineage>
</organism>
<keyword evidence="3" id="KW-1185">Reference proteome</keyword>
<dbReference type="RefSeq" id="WP_082075627.1">
    <property type="nucleotide sequence ID" value="NZ_BANC01000036.1"/>
</dbReference>
<dbReference type="EMBL" id="BANC01000036">
    <property type="protein sequence ID" value="GAN80110.1"/>
    <property type="molecule type" value="Genomic_DNA"/>
</dbReference>
<accession>A0A0D6PEE2</accession>